<keyword evidence="3" id="KW-0812">Transmembrane</keyword>
<dbReference type="Pfam" id="PF00501">
    <property type="entry name" value="AMP-binding"/>
    <property type="match status" value="1"/>
</dbReference>
<dbReference type="Gene3D" id="3.40.50.980">
    <property type="match status" value="2"/>
</dbReference>
<accession>A0A0J6TDC9</accession>
<dbReference type="Gene3D" id="3.30.300.30">
    <property type="match status" value="1"/>
</dbReference>
<comment type="similarity">
    <text evidence="1">Belongs to the ATP-dependent AMP-binding enzyme family.</text>
</comment>
<dbReference type="PANTHER" id="PTHR43201:SF5">
    <property type="entry name" value="MEDIUM-CHAIN ACYL-COA LIGASE ACSF2, MITOCHONDRIAL"/>
    <property type="match status" value="1"/>
</dbReference>
<evidence type="ECO:0000256" key="3">
    <source>
        <dbReference type="SAM" id="Phobius"/>
    </source>
</evidence>
<dbReference type="PATRIC" id="fig|1187852.3.peg.4555"/>
<reference evidence="6 7" key="1">
    <citation type="submission" date="2015-03" db="EMBL/GenBank/DDBJ databases">
        <title>Genome sequencing of Methylobacterium tarhaniae DSM 25844.</title>
        <authorList>
            <person name="Chaudhry V."/>
            <person name="Patil P.B."/>
        </authorList>
    </citation>
    <scope>NUCLEOTIDE SEQUENCE [LARGE SCALE GENOMIC DNA]</scope>
    <source>
        <strain evidence="6 7">DSM 25844</strain>
    </source>
</reference>
<dbReference type="GO" id="GO:0031956">
    <property type="term" value="F:medium-chain fatty acid-CoA ligase activity"/>
    <property type="evidence" value="ECO:0007669"/>
    <property type="project" value="TreeGrafter"/>
</dbReference>
<dbReference type="PANTHER" id="PTHR43201">
    <property type="entry name" value="ACYL-COA SYNTHETASE"/>
    <property type="match status" value="1"/>
</dbReference>
<comment type="caution">
    <text evidence="6">The sequence shown here is derived from an EMBL/GenBank/DDBJ whole genome shotgun (WGS) entry which is preliminary data.</text>
</comment>
<organism evidence="6 7">
    <name type="scientific">Methylobacterium tarhaniae</name>
    <dbReference type="NCBI Taxonomy" id="1187852"/>
    <lineage>
        <taxon>Bacteria</taxon>
        <taxon>Pseudomonadati</taxon>
        <taxon>Pseudomonadota</taxon>
        <taxon>Alphaproteobacteria</taxon>
        <taxon>Hyphomicrobiales</taxon>
        <taxon>Methylobacteriaceae</taxon>
        <taxon>Methylobacterium</taxon>
    </lineage>
</organism>
<evidence type="ECO:0000256" key="2">
    <source>
        <dbReference type="ARBA" id="ARBA00022598"/>
    </source>
</evidence>
<dbReference type="SUPFAM" id="SSF56801">
    <property type="entry name" value="Acetyl-CoA synthetase-like"/>
    <property type="match status" value="1"/>
</dbReference>
<dbReference type="Pfam" id="PF13193">
    <property type="entry name" value="AMP-binding_C"/>
    <property type="match status" value="1"/>
</dbReference>
<dbReference type="InterPro" id="IPR025110">
    <property type="entry name" value="AMP-bd_C"/>
</dbReference>
<evidence type="ECO:0008006" key="8">
    <source>
        <dbReference type="Google" id="ProtNLM"/>
    </source>
</evidence>
<dbReference type="EMBL" id="LABZ01000034">
    <property type="protein sequence ID" value="KMO43872.1"/>
    <property type="molecule type" value="Genomic_DNA"/>
</dbReference>
<dbReference type="OrthoDB" id="9803968at2"/>
<dbReference type="RefSeq" id="WP_048449996.1">
    <property type="nucleotide sequence ID" value="NZ_JBNNPJ010000072.1"/>
</dbReference>
<protein>
    <recommendedName>
        <fullName evidence="8">Long-chain fatty acid--CoA ligase</fullName>
    </recommendedName>
</protein>
<dbReference type="Gene3D" id="2.30.38.10">
    <property type="entry name" value="Luciferase, Domain 3"/>
    <property type="match status" value="1"/>
</dbReference>
<feature type="domain" description="AMP-binding enzyme C-terminal" evidence="5">
    <location>
        <begin position="446"/>
        <end position="521"/>
    </location>
</feature>
<evidence type="ECO:0000313" key="6">
    <source>
        <dbReference type="EMBL" id="KMO43872.1"/>
    </source>
</evidence>
<feature type="transmembrane region" description="Helical" evidence="3">
    <location>
        <begin position="232"/>
        <end position="253"/>
    </location>
</feature>
<keyword evidence="7" id="KW-1185">Reference proteome</keyword>
<dbReference type="AlphaFoldDB" id="A0A0J6TDC9"/>
<keyword evidence="2" id="KW-0436">Ligase</keyword>
<dbReference type="InterPro" id="IPR020845">
    <property type="entry name" value="AMP-binding_CS"/>
</dbReference>
<gene>
    <name evidence="6" type="ORF">VQ03_06180</name>
</gene>
<evidence type="ECO:0000313" key="7">
    <source>
        <dbReference type="Proteomes" id="UP000036449"/>
    </source>
</evidence>
<evidence type="ECO:0000259" key="5">
    <source>
        <dbReference type="Pfam" id="PF13193"/>
    </source>
</evidence>
<keyword evidence="3" id="KW-0472">Membrane</keyword>
<dbReference type="Proteomes" id="UP000036449">
    <property type="component" value="Unassembled WGS sequence"/>
</dbReference>
<feature type="domain" description="AMP-dependent synthetase/ligase" evidence="4">
    <location>
        <begin position="16"/>
        <end position="395"/>
    </location>
</feature>
<sequence length="541" mass="58376">MAEQRPTIGRLLRDSARLHGETAFVDDEAGAITFAAFDRDVDRFAAGLLRLGIERGDHVAVWLPNGRDWILAFCAAARIGAVIVPVNTRYKLDEVRYVLEQSDAKALVMLPRLWRTDSYAMLLEIAPGVAEAAPAGLAVPELPALRTVILADEAPLPGTVTMASVMNGDIAGIAEAESAVIPSDLLLICYTSGTTGKPKGVMHSHHVIRQATRVGTAMHVEPGDRVMAHMPFYHSAGLFMALIPALALGATLVPMVQWDTRGALSLIEAKRVTMFGGIPTHYYDMVEAVRNHPADTSSLKAAWIGGSAVMQETFEGIKRTLGIDKLLSTYGMTENTISTSFNAWDDPAEICCRNQAPLLSDCEVRIVDPETGAERPPGQDGEVWCRGDTVMIGYYKDPAATKATITPDGWLRTGDIGNLDARRYLTITSRLKEMLKIGGTNASPIEIEQHLAAHPSIRSSVVVGAPDARLGQVAYAFVELHAGADATGAEIVRFCADRMADYKVPRHVAFVEEFPRTATGKIQRAVLARQAEANLAGGQTD</sequence>
<evidence type="ECO:0000259" key="4">
    <source>
        <dbReference type="Pfam" id="PF00501"/>
    </source>
</evidence>
<evidence type="ECO:0000256" key="1">
    <source>
        <dbReference type="ARBA" id="ARBA00006432"/>
    </source>
</evidence>
<name>A0A0J6TDC9_9HYPH</name>
<keyword evidence="3" id="KW-1133">Transmembrane helix</keyword>
<dbReference type="InterPro" id="IPR000873">
    <property type="entry name" value="AMP-dep_synth/lig_dom"/>
</dbReference>
<dbReference type="InterPro" id="IPR045851">
    <property type="entry name" value="AMP-bd_C_sf"/>
</dbReference>
<dbReference type="PROSITE" id="PS00455">
    <property type="entry name" value="AMP_BINDING"/>
    <property type="match status" value="1"/>
</dbReference>
<proteinExistence type="inferred from homology"/>
<dbReference type="GO" id="GO:0006631">
    <property type="term" value="P:fatty acid metabolic process"/>
    <property type="evidence" value="ECO:0007669"/>
    <property type="project" value="TreeGrafter"/>
</dbReference>